<gene>
    <name evidence="2" type="ORF">TEOVI_000863700</name>
</gene>
<keyword evidence="1" id="KW-0732">Signal</keyword>
<evidence type="ECO:0000313" key="2">
    <source>
        <dbReference type="EMBL" id="SCU66909.1"/>
    </source>
</evidence>
<evidence type="ECO:0008006" key="4">
    <source>
        <dbReference type="Google" id="ProtNLM"/>
    </source>
</evidence>
<feature type="chain" id="PRO_5009235190" description="Trypanosomal VSG domain containing protein" evidence="1">
    <location>
        <begin position="25"/>
        <end position="174"/>
    </location>
</feature>
<keyword evidence="3" id="KW-1185">Reference proteome</keyword>
<accession>A0A1G4I4S8</accession>
<dbReference type="RefSeq" id="XP_067078287.1">
    <property type="nucleotide sequence ID" value="XM_067222186.1"/>
</dbReference>
<evidence type="ECO:0000313" key="3">
    <source>
        <dbReference type="Proteomes" id="UP000195570"/>
    </source>
</evidence>
<dbReference type="VEuPathDB" id="TriTrypDB:TEOVI_000863700"/>
<sequence>MRLDQRPTKAAVAVALLLITYAAATEAAAATKGENRQTFGLLYNVVLAATKLQSKNKPSAAAKDAALRTQHIALILSEPSAIAKMADKTTTSGSAAAGDSEIPDKCKGSSKAQCQEAANYLKNLAPEEKQKLKLAAQPASPLHMQINKTVKLMKTLADQAKDYLEKADAAAAIE</sequence>
<feature type="signal peptide" evidence="1">
    <location>
        <begin position="1"/>
        <end position="24"/>
    </location>
</feature>
<name>A0A1G4I4S8_TRYEQ</name>
<organism evidence="2 3">
    <name type="scientific">Trypanosoma equiperdum</name>
    <dbReference type="NCBI Taxonomy" id="5694"/>
    <lineage>
        <taxon>Eukaryota</taxon>
        <taxon>Discoba</taxon>
        <taxon>Euglenozoa</taxon>
        <taxon>Kinetoplastea</taxon>
        <taxon>Metakinetoplastina</taxon>
        <taxon>Trypanosomatida</taxon>
        <taxon>Trypanosomatidae</taxon>
        <taxon>Trypanosoma</taxon>
    </lineage>
</organism>
<reference evidence="2" key="1">
    <citation type="submission" date="2016-09" db="EMBL/GenBank/DDBJ databases">
        <authorList>
            <person name="Hebert L."/>
            <person name="Moumen B."/>
        </authorList>
    </citation>
    <scope>NUCLEOTIDE SEQUENCE [LARGE SCALE GENOMIC DNA]</scope>
    <source>
        <strain evidence="2">OVI</strain>
    </source>
</reference>
<dbReference type="Proteomes" id="UP000195570">
    <property type="component" value="Unassembled WGS sequence"/>
</dbReference>
<comment type="caution">
    <text evidence="2">The sequence shown here is derived from an EMBL/GenBank/DDBJ whole genome shotgun (WGS) entry which is preliminary data.</text>
</comment>
<dbReference type="AlphaFoldDB" id="A0A1G4I4S8"/>
<evidence type="ECO:0000256" key="1">
    <source>
        <dbReference type="SAM" id="SignalP"/>
    </source>
</evidence>
<proteinExistence type="predicted"/>
<dbReference type="GeneID" id="92382571"/>
<protein>
    <recommendedName>
        <fullName evidence="4">Trypanosomal VSG domain containing protein</fullName>
    </recommendedName>
</protein>
<dbReference type="EMBL" id="CZPT02000642">
    <property type="protein sequence ID" value="SCU66909.1"/>
    <property type="molecule type" value="Genomic_DNA"/>
</dbReference>